<feature type="chain" id="PRO_5029569300" evidence="1">
    <location>
        <begin position="21"/>
        <end position="148"/>
    </location>
</feature>
<evidence type="ECO:0000256" key="1">
    <source>
        <dbReference type="SAM" id="SignalP"/>
    </source>
</evidence>
<comment type="caution">
    <text evidence="2">The sequence shown here is derived from an EMBL/GenBank/DDBJ whole genome shotgun (WGS) entry which is preliminary data.</text>
</comment>
<reference evidence="2 3" key="1">
    <citation type="submission" date="2020-04" db="EMBL/GenBank/DDBJ databases">
        <title>Perkinsus chesapeaki whole genome sequence.</title>
        <authorList>
            <person name="Bogema D.R."/>
        </authorList>
    </citation>
    <scope>NUCLEOTIDE SEQUENCE [LARGE SCALE GENOMIC DNA]</scope>
    <source>
        <strain evidence="2">ATCC PRA-425</strain>
    </source>
</reference>
<protein>
    <submittedName>
        <fullName evidence="2">Uncharacterized protein</fullName>
    </submittedName>
</protein>
<evidence type="ECO:0000313" key="3">
    <source>
        <dbReference type="Proteomes" id="UP000591131"/>
    </source>
</evidence>
<feature type="signal peptide" evidence="1">
    <location>
        <begin position="1"/>
        <end position="20"/>
    </location>
</feature>
<dbReference type="AlphaFoldDB" id="A0A7J6L9M6"/>
<organism evidence="2 3">
    <name type="scientific">Perkinsus chesapeaki</name>
    <name type="common">Clam parasite</name>
    <name type="synonym">Perkinsus andrewsi</name>
    <dbReference type="NCBI Taxonomy" id="330153"/>
    <lineage>
        <taxon>Eukaryota</taxon>
        <taxon>Sar</taxon>
        <taxon>Alveolata</taxon>
        <taxon>Perkinsozoa</taxon>
        <taxon>Perkinsea</taxon>
        <taxon>Perkinsida</taxon>
        <taxon>Perkinsidae</taxon>
        <taxon>Perkinsus</taxon>
    </lineage>
</organism>
<accession>A0A7J6L9M6</accession>
<keyword evidence="3" id="KW-1185">Reference proteome</keyword>
<name>A0A7J6L9M6_PERCH</name>
<evidence type="ECO:0000313" key="2">
    <source>
        <dbReference type="EMBL" id="KAF4655917.1"/>
    </source>
</evidence>
<keyword evidence="1" id="KW-0732">Signal</keyword>
<gene>
    <name evidence="2" type="ORF">FOL47_009221</name>
</gene>
<dbReference type="EMBL" id="JAAPAO010000629">
    <property type="protein sequence ID" value="KAF4655917.1"/>
    <property type="molecule type" value="Genomic_DNA"/>
</dbReference>
<sequence>MAHHYTELLVAYILLPFVYGNYPPNGTYLYEERSKAGYFGVQYGITFPYDKPHMVTMYIDSWNTTGLDGEFPLTDSHIPEGCSLDLRDHTYSQLWKKLSTSIAEGARYGGRNMNKGDLETLITETDSQGEPYIELTFNTTKLHLKKVD</sequence>
<proteinExistence type="predicted"/>
<dbReference type="Proteomes" id="UP000591131">
    <property type="component" value="Unassembled WGS sequence"/>
</dbReference>